<protein>
    <submittedName>
        <fullName evidence="2">ATPase</fullName>
    </submittedName>
</protein>
<reference evidence="2 3" key="1">
    <citation type="submission" date="2018-01" db="EMBL/GenBank/DDBJ databases">
        <title>Genome Sequencing and Assembly of Anaerobacter polyendosporus strain CT4.</title>
        <authorList>
            <person name="Tachaapaikoon C."/>
            <person name="Sutheeworapong S."/>
            <person name="Jenjaroenpun P."/>
            <person name="Wongsurawat T."/>
            <person name="Nookeaw I."/>
            <person name="Cheawchanlertfa P."/>
            <person name="Kosugi A."/>
            <person name="Cheevadhanarak S."/>
            <person name="Ratanakhanokchai K."/>
        </authorList>
    </citation>
    <scope>NUCLEOTIDE SEQUENCE [LARGE SCALE GENOMIC DNA]</scope>
    <source>
        <strain evidence="2 3">CT4</strain>
    </source>
</reference>
<name>A0A3R5QVI8_9CLOT</name>
<dbReference type="KEGG" id="cmah:C1I91_17250"/>
<keyword evidence="1" id="KW-0175">Coiled coil</keyword>
<dbReference type="AlphaFoldDB" id="A0A3R5QVI8"/>
<dbReference type="OrthoDB" id="1690557at2"/>
<sequence>MSKMEVNVIELLEYLQDIVESAAKVPITGKVVIDKKEVLEVVDQVINYLPDEFKKAQWVMTERERILGEAQKEYEAVKKQTMDLLKKQVENHDIVKEANLRAQEIIASAQREAKAIRIGARDYADEILSQLEKEIDVKTNEILTVIKTNVEALATNMNNDMAKASTTIRENIKELRSIK</sequence>
<evidence type="ECO:0000256" key="1">
    <source>
        <dbReference type="SAM" id="Coils"/>
    </source>
</evidence>
<gene>
    <name evidence="2" type="ORF">C1I91_17250</name>
</gene>
<feature type="coiled-coil region" evidence="1">
    <location>
        <begin position="60"/>
        <end position="87"/>
    </location>
</feature>
<proteinExistence type="predicted"/>
<keyword evidence="3" id="KW-1185">Reference proteome</keyword>
<dbReference type="Proteomes" id="UP000286268">
    <property type="component" value="Chromosome"/>
</dbReference>
<dbReference type="RefSeq" id="WP_128213973.1">
    <property type="nucleotide sequence ID" value="NZ_CP025746.1"/>
</dbReference>
<dbReference type="EMBL" id="CP025746">
    <property type="protein sequence ID" value="QAA33248.1"/>
    <property type="molecule type" value="Genomic_DNA"/>
</dbReference>
<organism evidence="2 3">
    <name type="scientific">Clostridium manihotivorum</name>
    <dbReference type="NCBI Taxonomy" id="2320868"/>
    <lineage>
        <taxon>Bacteria</taxon>
        <taxon>Bacillati</taxon>
        <taxon>Bacillota</taxon>
        <taxon>Clostridia</taxon>
        <taxon>Eubacteriales</taxon>
        <taxon>Clostridiaceae</taxon>
        <taxon>Clostridium</taxon>
    </lineage>
</organism>
<evidence type="ECO:0000313" key="3">
    <source>
        <dbReference type="Proteomes" id="UP000286268"/>
    </source>
</evidence>
<evidence type="ECO:0000313" key="2">
    <source>
        <dbReference type="EMBL" id="QAA33248.1"/>
    </source>
</evidence>
<accession>A0A3R5QVI8</accession>